<name>A0ABQ7H8F9_DUNSA</name>
<sequence length="308" mass="29242">MGSGCSAGSSGGMPGRAAKPLLGGFGSGSGGSASGNTPLFGGGGGNPLLMRPPAAPPQGVLSAHPPPLPGRAPGSLLAPSPSGLSSNTSSRRPSNQGANAQLPPMPRPAPLMAKQDSLSGNTMRNFENELAALAPGAPSNRADGSAGARGGPGSLGLNLASLAPPVGNGSASSTSRPSPTLLLERVRSLGRGDSGSAGSVASQGPGQPAALPPGVIRYNNSREAIANASKGLNSGGSGGGGGAGSGLPPGVIKYPGGGGMGPRSGSSSKLCRNWGPSRCPAWVASGCLRAGIRVGVSPGCGGASIGAV</sequence>
<feature type="compositionally biased region" description="Low complexity" evidence="1">
    <location>
        <begin position="203"/>
        <end position="214"/>
    </location>
</feature>
<keyword evidence="3" id="KW-1185">Reference proteome</keyword>
<feature type="region of interest" description="Disordered" evidence="1">
    <location>
        <begin position="229"/>
        <end position="270"/>
    </location>
</feature>
<feature type="region of interest" description="Disordered" evidence="1">
    <location>
        <begin position="1"/>
        <end position="115"/>
    </location>
</feature>
<reference evidence="2" key="1">
    <citation type="submission" date="2017-08" db="EMBL/GenBank/DDBJ databases">
        <authorList>
            <person name="Polle J.E."/>
            <person name="Barry K."/>
            <person name="Cushman J."/>
            <person name="Schmutz J."/>
            <person name="Tran D."/>
            <person name="Hathwaick L.T."/>
            <person name="Yim W.C."/>
            <person name="Jenkins J."/>
            <person name="Mckie-Krisberg Z.M."/>
            <person name="Prochnik S."/>
            <person name="Lindquist E."/>
            <person name="Dockter R.B."/>
            <person name="Adam C."/>
            <person name="Molina H."/>
            <person name="Bunkerborg J."/>
            <person name="Jin E."/>
            <person name="Buchheim M."/>
            <person name="Magnuson J."/>
        </authorList>
    </citation>
    <scope>NUCLEOTIDE SEQUENCE</scope>
    <source>
        <strain evidence="2">CCAP 19/18</strain>
    </source>
</reference>
<dbReference type="EMBL" id="MU069448">
    <property type="protein sequence ID" value="KAF5843137.1"/>
    <property type="molecule type" value="Genomic_DNA"/>
</dbReference>
<evidence type="ECO:0000256" key="1">
    <source>
        <dbReference type="SAM" id="MobiDB-lite"/>
    </source>
</evidence>
<accession>A0ABQ7H8F9</accession>
<protein>
    <submittedName>
        <fullName evidence="2">Uncharacterized protein</fullName>
    </submittedName>
</protein>
<proteinExistence type="predicted"/>
<evidence type="ECO:0000313" key="3">
    <source>
        <dbReference type="Proteomes" id="UP000815325"/>
    </source>
</evidence>
<feature type="compositionally biased region" description="Low complexity" evidence="1">
    <location>
        <begin position="72"/>
        <end position="95"/>
    </location>
</feature>
<gene>
    <name evidence="2" type="ORF">DUNSADRAFT_2174</name>
</gene>
<feature type="compositionally biased region" description="Gly residues" evidence="1">
    <location>
        <begin position="1"/>
        <end position="14"/>
    </location>
</feature>
<feature type="compositionally biased region" description="Gly residues" evidence="1">
    <location>
        <begin position="233"/>
        <end position="247"/>
    </location>
</feature>
<organism evidence="2 3">
    <name type="scientific">Dunaliella salina</name>
    <name type="common">Green alga</name>
    <name type="synonym">Protococcus salinus</name>
    <dbReference type="NCBI Taxonomy" id="3046"/>
    <lineage>
        <taxon>Eukaryota</taxon>
        <taxon>Viridiplantae</taxon>
        <taxon>Chlorophyta</taxon>
        <taxon>core chlorophytes</taxon>
        <taxon>Chlorophyceae</taxon>
        <taxon>CS clade</taxon>
        <taxon>Chlamydomonadales</taxon>
        <taxon>Dunaliellaceae</taxon>
        <taxon>Dunaliella</taxon>
    </lineage>
</organism>
<dbReference type="Proteomes" id="UP000815325">
    <property type="component" value="Unassembled WGS sequence"/>
</dbReference>
<feature type="compositionally biased region" description="Low complexity" evidence="1">
    <location>
        <begin position="170"/>
        <end position="183"/>
    </location>
</feature>
<evidence type="ECO:0000313" key="2">
    <source>
        <dbReference type="EMBL" id="KAF5843137.1"/>
    </source>
</evidence>
<comment type="caution">
    <text evidence="2">The sequence shown here is derived from an EMBL/GenBank/DDBJ whole genome shotgun (WGS) entry which is preliminary data.</text>
</comment>
<feature type="region of interest" description="Disordered" evidence="1">
    <location>
        <begin position="159"/>
        <end position="215"/>
    </location>
</feature>
<feature type="compositionally biased region" description="Gly residues" evidence="1">
    <location>
        <begin position="23"/>
        <end position="33"/>
    </location>
</feature>